<keyword evidence="2" id="KW-1185">Reference proteome</keyword>
<protein>
    <submittedName>
        <fullName evidence="1">Uncharacterized protein</fullName>
    </submittedName>
</protein>
<reference evidence="1" key="1">
    <citation type="submission" date="2022-04" db="EMBL/GenBank/DDBJ databases">
        <title>Genome of the entomopathogenic fungus Entomophthora muscae.</title>
        <authorList>
            <person name="Elya C."/>
            <person name="Lovett B.R."/>
            <person name="Lee E."/>
            <person name="Macias A.M."/>
            <person name="Hajek A.E."/>
            <person name="De Bivort B.L."/>
            <person name="Kasson M.T."/>
            <person name="De Fine Licht H.H."/>
            <person name="Stajich J.E."/>
        </authorList>
    </citation>
    <scope>NUCLEOTIDE SEQUENCE</scope>
    <source>
        <strain evidence="1">Berkeley</strain>
    </source>
</reference>
<comment type="caution">
    <text evidence="1">The sequence shown here is derived from an EMBL/GenBank/DDBJ whole genome shotgun (WGS) entry which is preliminary data.</text>
</comment>
<dbReference type="EMBL" id="QTSX02005000">
    <property type="protein sequence ID" value="KAJ9062582.1"/>
    <property type="molecule type" value="Genomic_DNA"/>
</dbReference>
<sequence length="237" mass="26825">MSCLKSIIVSFSFLYGAGLGQWTSAPNNLIPYLGQAKVKESRPCLGYFRTCYEFVTPASCLGGQSSAEIHRVGKTNSQEIKGFRDIDYHEYWNETRPFFYNRALVFFLAECKVKFPAIKTSTILTSIEDKKNYYVVRLANNGKLETRAFKRVSDKKCLKYHTKHESVNVGLGEPNFSKDLFCLIEQDYPKKNSLGKSDLGAPAFTGEQSDVTVAGIYTAKLKRKKRTILFFTKVADI</sequence>
<organism evidence="1 2">
    <name type="scientific">Entomophthora muscae</name>
    <dbReference type="NCBI Taxonomy" id="34485"/>
    <lineage>
        <taxon>Eukaryota</taxon>
        <taxon>Fungi</taxon>
        <taxon>Fungi incertae sedis</taxon>
        <taxon>Zoopagomycota</taxon>
        <taxon>Entomophthoromycotina</taxon>
        <taxon>Entomophthoromycetes</taxon>
        <taxon>Entomophthorales</taxon>
        <taxon>Entomophthoraceae</taxon>
        <taxon>Entomophthora</taxon>
    </lineage>
</organism>
<gene>
    <name evidence="1" type="ORF">DSO57_1009384</name>
</gene>
<evidence type="ECO:0000313" key="1">
    <source>
        <dbReference type="EMBL" id="KAJ9062582.1"/>
    </source>
</evidence>
<proteinExistence type="predicted"/>
<name>A0ACC2SKB9_9FUNG</name>
<accession>A0ACC2SKB9</accession>
<dbReference type="Proteomes" id="UP001165960">
    <property type="component" value="Unassembled WGS sequence"/>
</dbReference>
<evidence type="ECO:0000313" key="2">
    <source>
        <dbReference type="Proteomes" id="UP001165960"/>
    </source>
</evidence>